<feature type="domain" description="DUF7918" evidence="2">
    <location>
        <begin position="9"/>
        <end position="246"/>
    </location>
</feature>
<protein>
    <recommendedName>
        <fullName evidence="2">DUF7918 domain-containing protein</fullName>
    </recommendedName>
</protein>
<keyword evidence="4" id="KW-1185">Reference proteome</keyword>
<sequence>MVVLDKLPGLEVNIEVDGVKVQEYNDDEEVEVKPGRVGEHQASRTVSKYIEAIDGAEFSIKCFLPTQFKMNAPNIQVDVAVDSNYAQGRLIPQCEAGSFKEFQGPRMFHPSSGNAAGRWTLQKYRFSKLDISNEETRLSSLNKDKTEAEKVGTIEISIWRVSETIPVAAASGTSFRPKSSSNSFHEKALKGQAKSHKVSYSAGIPVGPQTYATAIKLDGEDYPIAIYRFKYRSKEALKQLLIIERTPEPEDSPTPDPAPDVDLEDLTPAQRERVRAFLRNEGVNAGGASDTPERKIKRERNDGEDSNQARRKKSKITQVIDLTADSDGDE</sequence>
<evidence type="ECO:0000256" key="1">
    <source>
        <dbReference type="SAM" id="MobiDB-lite"/>
    </source>
</evidence>
<dbReference type="STRING" id="1432307.W9CR43"/>
<gene>
    <name evidence="3" type="ORF">SBOR_2637</name>
</gene>
<reference evidence="3 4" key="1">
    <citation type="journal article" date="2014" name="Genome Announc.">
        <title>Draft genome sequence of Sclerotinia borealis, a psychrophilic plant pathogenic fungus.</title>
        <authorList>
            <person name="Mardanov A.V."/>
            <person name="Beletsky A.V."/>
            <person name="Kadnikov V.V."/>
            <person name="Ignatov A.N."/>
            <person name="Ravin N.V."/>
        </authorList>
    </citation>
    <scope>NUCLEOTIDE SEQUENCE [LARGE SCALE GENOMIC DNA]</scope>
    <source>
        <strain evidence="4">F-4157</strain>
    </source>
</reference>
<accession>W9CR43</accession>
<proteinExistence type="predicted"/>
<dbReference type="InterPro" id="IPR057678">
    <property type="entry name" value="DUF7918"/>
</dbReference>
<dbReference type="PANTHER" id="PTHR36223">
    <property type="entry name" value="BETA-LACTAMASE-TYPE TRANSPEPTIDASE FOLD DOMAIN CONTAINING PROTEIN"/>
    <property type="match status" value="1"/>
</dbReference>
<dbReference type="HOGENOM" id="CLU_070614_0_1_1"/>
<evidence type="ECO:0000313" key="4">
    <source>
        <dbReference type="Proteomes" id="UP000019487"/>
    </source>
</evidence>
<dbReference type="OrthoDB" id="3364132at2759"/>
<organism evidence="3 4">
    <name type="scientific">Sclerotinia borealis (strain F-4128)</name>
    <dbReference type="NCBI Taxonomy" id="1432307"/>
    <lineage>
        <taxon>Eukaryota</taxon>
        <taxon>Fungi</taxon>
        <taxon>Dikarya</taxon>
        <taxon>Ascomycota</taxon>
        <taxon>Pezizomycotina</taxon>
        <taxon>Leotiomycetes</taxon>
        <taxon>Helotiales</taxon>
        <taxon>Sclerotiniaceae</taxon>
        <taxon>Sclerotinia</taxon>
    </lineage>
</organism>
<dbReference type="PANTHER" id="PTHR36223:SF1">
    <property type="entry name" value="TRANSCRIPTION ELONGATION FACTOR EAF N-TERMINAL DOMAIN-CONTAINING PROTEIN"/>
    <property type="match status" value="1"/>
</dbReference>
<feature type="compositionally biased region" description="Acidic residues" evidence="1">
    <location>
        <begin position="249"/>
        <end position="265"/>
    </location>
</feature>
<name>W9CR43_SCLBF</name>
<dbReference type="Proteomes" id="UP000019487">
    <property type="component" value="Unassembled WGS sequence"/>
</dbReference>
<evidence type="ECO:0000313" key="3">
    <source>
        <dbReference type="EMBL" id="ESZ96955.1"/>
    </source>
</evidence>
<comment type="caution">
    <text evidence="3">The sequence shown here is derived from an EMBL/GenBank/DDBJ whole genome shotgun (WGS) entry which is preliminary data.</text>
</comment>
<evidence type="ECO:0000259" key="2">
    <source>
        <dbReference type="Pfam" id="PF25534"/>
    </source>
</evidence>
<feature type="region of interest" description="Disordered" evidence="1">
    <location>
        <begin position="245"/>
        <end position="330"/>
    </location>
</feature>
<dbReference type="AlphaFoldDB" id="W9CR43"/>
<feature type="compositionally biased region" description="Basic and acidic residues" evidence="1">
    <location>
        <begin position="291"/>
        <end position="303"/>
    </location>
</feature>
<dbReference type="EMBL" id="AYSA01000111">
    <property type="protein sequence ID" value="ESZ96955.1"/>
    <property type="molecule type" value="Genomic_DNA"/>
</dbReference>
<dbReference type="Pfam" id="PF25534">
    <property type="entry name" value="DUF7918"/>
    <property type="match status" value="1"/>
</dbReference>